<dbReference type="PIRSF" id="PIRSF038958">
    <property type="entry name" value="PG_synth_SpoVB"/>
    <property type="match status" value="1"/>
</dbReference>
<feature type="transmembrane region" description="Helical" evidence="6">
    <location>
        <begin position="276"/>
        <end position="293"/>
    </location>
</feature>
<feature type="transmembrane region" description="Helical" evidence="6">
    <location>
        <begin position="181"/>
        <end position="203"/>
    </location>
</feature>
<feature type="transmembrane region" description="Helical" evidence="6">
    <location>
        <begin position="224"/>
        <end position="245"/>
    </location>
</feature>
<keyword evidence="3 6" id="KW-0812">Transmembrane</keyword>
<comment type="caution">
    <text evidence="7">The sequence shown here is derived from an EMBL/GenBank/DDBJ whole genome shotgun (WGS) entry which is preliminary data.</text>
</comment>
<proteinExistence type="predicted"/>
<evidence type="ECO:0000313" key="8">
    <source>
        <dbReference type="Proteomes" id="UP000476934"/>
    </source>
</evidence>
<feature type="transmembrane region" description="Helical" evidence="6">
    <location>
        <begin position="472"/>
        <end position="493"/>
    </location>
</feature>
<feature type="transmembrane region" description="Helical" evidence="6">
    <location>
        <begin position="157"/>
        <end position="175"/>
    </location>
</feature>
<dbReference type="CDD" id="cd13124">
    <property type="entry name" value="MATE_SpoVB_like"/>
    <property type="match status" value="1"/>
</dbReference>
<accession>A0A6M0PC94</accession>
<feature type="transmembrane region" description="Helical" evidence="6">
    <location>
        <begin position="112"/>
        <end position="136"/>
    </location>
</feature>
<keyword evidence="2" id="KW-1003">Cell membrane</keyword>
<feature type="transmembrane region" description="Helical" evidence="6">
    <location>
        <begin position="76"/>
        <end position="100"/>
    </location>
</feature>
<reference evidence="7 8" key="2">
    <citation type="submission" date="2020-03" db="EMBL/GenBank/DDBJ databases">
        <title>Bacillus aquiflavi sp. nov., isolated from yellow water of strong flavor Chinese baijiu in Yibin region of China.</title>
        <authorList>
            <person name="Xie J."/>
        </authorList>
    </citation>
    <scope>NUCLEOTIDE SEQUENCE [LARGE SCALE GENOMIC DNA]</scope>
    <source>
        <strain evidence="7 8">Gsoil 114</strain>
    </source>
</reference>
<evidence type="ECO:0000256" key="6">
    <source>
        <dbReference type="SAM" id="Phobius"/>
    </source>
</evidence>
<evidence type="ECO:0000256" key="3">
    <source>
        <dbReference type="ARBA" id="ARBA00022692"/>
    </source>
</evidence>
<evidence type="ECO:0000313" key="7">
    <source>
        <dbReference type="EMBL" id="NEY21148.1"/>
    </source>
</evidence>
<dbReference type="InterPro" id="IPR002797">
    <property type="entry name" value="Polysacc_synth"/>
</dbReference>
<dbReference type="GO" id="GO:0005886">
    <property type="term" value="C:plasma membrane"/>
    <property type="evidence" value="ECO:0007669"/>
    <property type="project" value="UniProtKB-SubCell"/>
</dbReference>
<name>A0A6M0PC94_9BACI</name>
<dbReference type="PANTHER" id="PTHR30250">
    <property type="entry name" value="PST FAMILY PREDICTED COLANIC ACID TRANSPORTER"/>
    <property type="match status" value="1"/>
</dbReference>
<evidence type="ECO:0000256" key="1">
    <source>
        <dbReference type="ARBA" id="ARBA00004651"/>
    </source>
</evidence>
<keyword evidence="5 6" id="KW-0472">Membrane</keyword>
<evidence type="ECO:0000256" key="4">
    <source>
        <dbReference type="ARBA" id="ARBA00022989"/>
    </source>
</evidence>
<dbReference type="InterPro" id="IPR024923">
    <property type="entry name" value="PG_synth_SpoVB"/>
</dbReference>
<feature type="transmembrane region" description="Helical" evidence="6">
    <location>
        <begin position="438"/>
        <end position="460"/>
    </location>
</feature>
<feature type="transmembrane region" description="Helical" evidence="6">
    <location>
        <begin position="42"/>
        <end position="64"/>
    </location>
</feature>
<feature type="transmembrane region" description="Helical" evidence="6">
    <location>
        <begin position="374"/>
        <end position="393"/>
    </location>
</feature>
<organism evidence="7 8">
    <name type="scientific">Heyndrickxia ginsengihumi</name>
    <dbReference type="NCBI Taxonomy" id="363870"/>
    <lineage>
        <taxon>Bacteria</taxon>
        <taxon>Bacillati</taxon>
        <taxon>Bacillota</taxon>
        <taxon>Bacilli</taxon>
        <taxon>Bacillales</taxon>
        <taxon>Bacillaceae</taxon>
        <taxon>Heyndrickxia</taxon>
    </lineage>
</organism>
<keyword evidence="8" id="KW-1185">Reference proteome</keyword>
<dbReference type="AlphaFoldDB" id="A0A6M0PC94"/>
<dbReference type="EMBL" id="JAAIWK010000027">
    <property type="protein sequence ID" value="NEY21148.1"/>
    <property type="molecule type" value="Genomic_DNA"/>
</dbReference>
<feature type="transmembrane region" description="Helical" evidence="6">
    <location>
        <begin position="405"/>
        <end position="426"/>
    </location>
</feature>
<protein>
    <submittedName>
        <fullName evidence="7">Polysaccharide biosynthesis protein</fullName>
    </submittedName>
</protein>
<dbReference type="PANTHER" id="PTHR30250:SF29">
    <property type="entry name" value="POLYSACCHARIDE BIOSYNTHESIS PROTEIN C-TERMINAL DOMAIN-CONTAINING PROTEIN"/>
    <property type="match status" value="1"/>
</dbReference>
<keyword evidence="4 6" id="KW-1133">Transmembrane helix</keyword>
<evidence type="ECO:0000256" key="5">
    <source>
        <dbReference type="ARBA" id="ARBA00023136"/>
    </source>
</evidence>
<evidence type="ECO:0000256" key="2">
    <source>
        <dbReference type="ARBA" id="ARBA00022475"/>
    </source>
</evidence>
<feature type="transmembrane region" description="Helical" evidence="6">
    <location>
        <begin position="346"/>
        <end position="367"/>
    </location>
</feature>
<dbReference type="Pfam" id="PF01943">
    <property type="entry name" value="Polysacc_synt"/>
    <property type="match status" value="1"/>
</dbReference>
<reference evidence="7 8" key="1">
    <citation type="submission" date="2020-02" db="EMBL/GenBank/DDBJ databases">
        <authorList>
            <person name="Feng H."/>
        </authorList>
    </citation>
    <scope>NUCLEOTIDE SEQUENCE [LARGE SCALE GENOMIC DNA]</scope>
    <source>
        <strain evidence="7 8">Gsoil 114</strain>
    </source>
</reference>
<sequence>MKGIVILTISSIITKILSAIYRVPFQNIVGDIGFYIYQQVYPLYGIVIALATSGFPVVISRLVAERRASGEKDYRSLMKMIFIVLLSIALFLFFLIYIGAHEIAQSMGDKRLSPLIQTVAFSFLFLPIISTVRGFFQGHGEMIPTAFSQVLEQTVRVAGILLFSFFMVKGGFSLYTTGKAAIIGSVCGGLVSCIVLITFFYKTNKYNHLSNAIEWRELLRISRILLFEGTAICISAILLVLFQLIDSLNLLSLLRESGISSNDAKTIKGIYDRGQPFLQLGTVVATSFALTLVPIITDEYKRGQRILLEEKVQLALKVSTIVGAGATIGLINLIEPANTMLFENKSGSSVLAVFSLSILFSTAILTMTGIFQGFGYVYFPAIYVGIGGILKYFTNEWFVPHFGTMGASISTVLSLFVITVLFLMKLRKLKFHAISFPFYGKVIVGLGLMTLVLRGWLYIFTSCGVVSRKLSIIEALGGVLFGGIVYLLTILYLNVLTENEWNLIPFGRKLFAIRKKIWRDKYGT</sequence>
<gene>
    <name evidence="7" type="ORF">G4D61_14460</name>
</gene>
<comment type="subcellular location">
    <subcellularLocation>
        <location evidence="1">Cell membrane</location>
        <topology evidence="1">Multi-pass membrane protein</topology>
    </subcellularLocation>
</comment>
<dbReference type="InterPro" id="IPR050833">
    <property type="entry name" value="Poly_Biosynth_Transport"/>
</dbReference>
<dbReference type="Proteomes" id="UP000476934">
    <property type="component" value="Unassembled WGS sequence"/>
</dbReference>
<feature type="transmembrane region" description="Helical" evidence="6">
    <location>
        <begin position="314"/>
        <end position="334"/>
    </location>
</feature>